<dbReference type="InterPro" id="IPR011330">
    <property type="entry name" value="Glyco_hydro/deAcase_b/a-brl"/>
</dbReference>
<dbReference type="Gene3D" id="3.30.60.10">
    <property type="entry name" value="Endochitinase-like"/>
    <property type="match status" value="2"/>
</dbReference>
<comment type="caution">
    <text evidence="8">Lacks conserved residue(s) required for the propagation of feature annotation.</text>
</comment>
<evidence type="ECO:0000256" key="5">
    <source>
        <dbReference type="ARBA" id="ARBA00022801"/>
    </source>
</evidence>
<evidence type="ECO:0000256" key="10">
    <source>
        <dbReference type="SAM" id="SignalP"/>
    </source>
</evidence>
<evidence type="ECO:0000256" key="2">
    <source>
        <dbReference type="ARBA" id="ARBA00022669"/>
    </source>
</evidence>
<feature type="chain" id="PRO_5040905632" description="Chitin binding protein" evidence="10">
    <location>
        <begin position="19"/>
        <end position="409"/>
    </location>
</feature>
<dbReference type="PROSITE" id="PS51677">
    <property type="entry name" value="NODB"/>
    <property type="match status" value="1"/>
</dbReference>
<dbReference type="Proteomes" id="UP001140502">
    <property type="component" value="Unassembled WGS sequence"/>
</dbReference>
<dbReference type="Gene3D" id="3.20.20.370">
    <property type="entry name" value="Glycoside hydrolase/deacetylase"/>
    <property type="match status" value="1"/>
</dbReference>
<dbReference type="SMART" id="SM00270">
    <property type="entry name" value="ChtBD1"/>
    <property type="match status" value="2"/>
</dbReference>
<gene>
    <name evidence="13" type="ORF">N0V84_009237</name>
</gene>
<dbReference type="GO" id="GO:0005975">
    <property type="term" value="P:carbohydrate metabolic process"/>
    <property type="evidence" value="ECO:0007669"/>
    <property type="project" value="InterPro"/>
</dbReference>
<evidence type="ECO:0000256" key="8">
    <source>
        <dbReference type="PROSITE-ProRule" id="PRU00261"/>
    </source>
</evidence>
<keyword evidence="14" id="KW-1185">Reference proteome</keyword>
<feature type="compositionally biased region" description="Low complexity" evidence="9">
    <location>
        <begin position="333"/>
        <end position="350"/>
    </location>
</feature>
<evidence type="ECO:0000256" key="6">
    <source>
        <dbReference type="ARBA" id="ARBA00023277"/>
    </source>
</evidence>
<dbReference type="AlphaFoldDB" id="A0A9W8W6P4"/>
<dbReference type="InterPro" id="IPR002509">
    <property type="entry name" value="NODB_dom"/>
</dbReference>
<protein>
    <recommendedName>
        <fullName evidence="15">Chitin binding protein</fullName>
    </recommendedName>
</protein>
<dbReference type="GO" id="GO:0008061">
    <property type="term" value="F:chitin binding"/>
    <property type="evidence" value="ECO:0007669"/>
    <property type="project" value="UniProtKB-UniRule"/>
</dbReference>
<dbReference type="CDD" id="cd10951">
    <property type="entry name" value="CE4_ClCDA_like"/>
    <property type="match status" value="1"/>
</dbReference>
<feature type="region of interest" description="Disordered" evidence="9">
    <location>
        <begin position="325"/>
        <end position="358"/>
    </location>
</feature>
<dbReference type="InterPro" id="IPR036861">
    <property type="entry name" value="Endochitinase-like_sf"/>
</dbReference>
<evidence type="ECO:0000313" key="14">
    <source>
        <dbReference type="Proteomes" id="UP001140502"/>
    </source>
</evidence>
<evidence type="ECO:0000259" key="11">
    <source>
        <dbReference type="PROSITE" id="PS50941"/>
    </source>
</evidence>
<dbReference type="PANTHER" id="PTHR46471:SF2">
    <property type="entry name" value="CHITIN DEACETYLASE-RELATED"/>
    <property type="match status" value="1"/>
</dbReference>
<keyword evidence="5" id="KW-0378">Hydrolase</keyword>
<sequence>MKIFGALVLAVFASDSSGRPDKRMLLARSDGVPVEKRQSGRCGTGFDTICAEDECCSNSGWCGTGYLYCSAPACQIEYGPACDANVRPDGPDTTNIARPKIGNIPYGEAINRCNRNGDIALTYDDGPFTYTEDLLDLLQEYNAKATFYITGRNLGKGAINDPDLPWPALIRRMVRDGHQVASHTWSHQRLTTLSRSKFRNQMIYNEIAFADILGYFPTYMRPPYSASNQDINAWLGELGYHITYFTLDTEGYLHDSPNMIAASKTIWDNTVEGKDPETNRWLHIDHDPVYQTVYNLTEHMLRSIQRNGFRAVTVGECLQDPKDNWYRKVGNQPTSNDPSSESSSSFPPTTNGRCGSRHDGATCRHEPLGETCCSRAGWCGSTEDHCGRGCQPAFGTCKDTPEPGTGDAD</sequence>
<feature type="disulfide bond" evidence="8">
    <location>
        <begin position="50"/>
        <end position="62"/>
    </location>
</feature>
<feature type="disulfide bond" evidence="8">
    <location>
        <begin position="372"/>
        <end position="386"/>
    </location>
</feature>
<evidence type="ECO:0000256" key="1">
    <source>
        <dbReference type="ARBA" id="ARBA00001941"/>
    </source>
</evidence>
<evidence type="ECO:0000256" key="4">
    <source>
        <dbReference type="ARBA" id="ARBA00022729"/>
    </source>
</evidence>
<evidence type="ECO:0000256" key="3">
    <source>
        <dbReference type="ARBA" id="ARBA00022723"/>
    </source>
</evidence>
<evidence type="ECO:0000313" key="13">
    <source>
        <dbReference type="EMBL" id="KAJ4313776.1"/>
    </source>
</evidence>
<dbReference type="GO" id="GO:0016810">
    <property type="term" value="F:hydrolase activity, acting on carbon-nitrogen (but not peptide) bonds"/>
    <property type="evidence" value="ECO:0007669"/>
    <property type="project" value="InterPro"/>
</dbReference>
<dbReference type="PROSITE" id="PS50941">
    <property type="entry name" value="CHIT_BIND_I_2"/>
    <property type="match status" value="2"/>
</dbReference>
<reference evidence="13" key="1">
    <citation type="submission" date="2022-10" db="EMBL/GenBank/DDBJ databases">
        <title>Tapping the CABI collections for fungal endophytes: first genome assemblies for Collariella, Neodidymelliopsis, Ascochyta clinopodiicola, Didymella pomorum, Didymosphaeria variabile, Neocosmospora piperis and Neocucurbitaria cava.</title>
        <authorList>
            <person name="Hill R."/>
        </authorList>
    </citation>
    <scope>NUCLEOTIDE SEQUENCE</scope>
    <source>
        <strain evidence="13">IMI 366586</strain>
    </source>
</reference>
<keyword evidence="3" id="KW-0479">Metal-binding</keyword>
<keyword evidence="2 8" id="KW-0147">Chitin-binding</keyword>
<keyword evidence="8" id="KW-1015">Disulfide bond</keyword>
<dbReference type="PANTHER" id="PTHR46471">
    <property type="entry name" value="CHITIN DEACETYLASE"/>
    <property type="match status" value="1"/>
</dbReference>
<keyword evidence="7" id="KW-0170">Cobalt</keyword>
<dbReference type="SUPFAM" id="SSF57016">
    <property type="entry name" value="Plant lectins/antimicrobial peptides"/>
    <property type="match status" value="2"/>
</dbReference>
<dbReference type="GO" id="GO:0046872">
    <property type="term" value="F:metal ion binding"/>
    <property type="evidence" value="ECO:0007669"/>
    <property type="project" value="UniProtKB-KW"/>
</dbReference>
<dbReference type="Pfam" id="PF01522">
    <property type="entry name" value="Polysacc_deac_1"/>
    <property type="match status" value="1"/>
</dbReference>
<dbReference type="Pfam" id="PF00187">
    <property type="entry name" value="Chitin_bind_1"/>
    <property type="match status" value="1"/>
</dbReference>
<organism evidence="13 14">
    <name type="scientific">Fusarium piperis</name>
    <dbReference type="NCBI Taxonomy" id="1435070"/>
    <lineage>
        <taxon>Eukaryota</taxon>
        <taxon>Fungi</taxon>
        <taxon>Dikarya</taxon>
        <taxon>Ascomycota</taxon>
        <taxon>Pezizomycotina</taxon>
        <taxon>Sordariomycetes</taxon>
        <taxon>Hypocreomycetidae</taxon>
        <taxon>Hypocreales</taxon>
        <taxon>Nectriaceae</taxon>
        <taxon>Fusarium</taxon>
        <taxon>Fusarium solani species complex</taxon>
    </lineage>
</organism>
<keyword evidence="4 10" id="KW-0732">Signal</keyword>
<feature type="domain" description="Chitin-binding type-1" evidence="11">
    <location>
        <begin position="39"/>
        <end position="84"/>
    </location>
</feature>
<evidence type="ECO:0000259" key="12">
    <source>
        <dbReference type="PROSITE" id="PS51677"/>
    </source>
</evidence>
<feature type="domain" description="NodB homology" evidence="12">
    <location>
        <begin position="117"/>
        <end position="312"/>
    </location>
</feature>
<proteinExistence type="predicted"/>
<feature type="signal peptide" evidence="10">
    <location>
        <begin position="1"/>
        <end position="18"/>
    </location>
</feature>
<dbReference type="PROSITE" id="PS00026">
    <property type="entry name" value="CHIT_BIND_I_1"/>
    <property type="match status" value="1"/>
</dbReference>
<dbReference type="SUPFAM" id="SSF88713">
    <property type="entry name" value="Glycoside hydrolase/deacetylase"/>
    <property type="match status" value="1"/>
</dbReference>
<comment type="cofactor">
    <cofactor evidence="1">
        <name>Co(2+)</name>
        <dbReference type="ChEBI" id="CHEBI:48828"/>
    </cofactor>
</comment>
<evidence type="ECO:0000256" key="7">
    <source>
        <dbReference type="ARBA" id="ARBA00023285"/>
    </source>
</evidence>
<dbReference type="OrthoDB" id="407355at2759"/>
<dbReference type="InterPro" id="IPR001002">
    <property type="entry name" value="Chitin-bd_1"/>
</dbReference>
<dbReference type="InterPro" id="IPR018371">
    <property type="entry name" value="Chitin-binding_1_CS"/>
</dbReference>
<dbReference type="CDD" id="cd11618">
    <property type="entry name" value="ChtBD1_1"/>
    <property type="match status" value="1"/>
</dbReference>
<dbReference type="EMBL" id="JAPEUR010000248">
    <property type="protein sequence ID" value="KAJ4313776.1"/>
    <property type="molecule type" value="Genomic_DNA"/>
</dbReference>
<evidence type="ECO:0000256" key="9">
    <source>
        <dbReference type="SAM" id="MobiDB-lite"/>
    </source>
</evidence>
<comment type="caution">
    <text evidence="13">The sequence shown here is derived from an EMBL/GenBank/DDBJ whole genome shotgun (WGS) entry which is preliminary data.</text>
</comment>
<feature type="disulfide bond" evidence="8">
    <location>
        <begin position="55"/>
        <end position="69"/>
    </location>
</feature>
<name>A0A9W8W6P4_9HYPO</name>
<feature type="domain" description="Chitin-binding type-1" evidence="11">
    <location>
        <begin position="351"/>
        <end position="399"/>
    </location>
</feature>
<keyword evidence="6" id="KW-0119">Carbohydrate metabolism</keyword>
<evidence type="ECO:0008006" key="15">
    <source>
        <dbReference type="Google" id="ProtNLM"/>
    </source>
</evidence>
<accession>A0A9W8W6P4</accession>